<dbReference type="SUPFAM" id="SSF49599">
    <property type="entry name" value="TRAF domain-like"/>
    <property type="match status" value="1"/>
</dbReference>
<feature type="region of interest" description="Disordered" evidence="1">
    <location>
        <begin position="499"/>
        <end position="542"/>
    </location>
</feature>
<dbReference type="Proteomes" id="UP000821853">
    <property type="component" value="Chromosome 8"/>
</dbReference>
<gene>
    <name evidence="2" type="ORF">HPB48_004076</name>
</gene>
<evidence type="ECO:0000313" key="3">
    <source>
        <dbReference type="Proteomes" id="UP000821853"/>
    </source>
</evidence>
<keyword evidence="3" id="KW-1185">Reference proteome</keyword>
<dbReference type="InterPro" id="IPR013083">
    <property type="entry name" value="Znf_RING/FYVE/PHD"/>
</dbReference>
<proteinExistence type="predicted"/>
<dbReference type="EMBL" id="JABSTR010000010">
    <property type="protein sequence ID" value="KAH9380186.1"/>
    <property type="molecule type" value="Genomic_DNA"/>
</dbReference>
<evidence type="ECO:0000313" key="2">
    <source>
        <dbReference type="EMBL" id="KAH9380186.1"/>
    </source>
</evidence>
<dbReference type="OrthoDB" id="5975616at2759"/>
<dbReference type="VEuPathDB" id="VectorBase:HLOH_059077"/>
<reference evidence="2 3" key="1">
    <citation type="journal article" date="2020" name="Cell">
        <title>Large-Scale Comparative Analyses of Tick Genomes Elucidate Their Genetic Diversity and Vector Capacities.</title>
        <authorList>
            <consortium name="Tick Genome and Microbiome Consortium (TIGMIC)"/>
            <person name="Jia N."/>
            <person name="Wang J."/>
            <person name="Shi W."/>
            <person name="Du L."/>
            <person name="Sun Y."/>
            <person name="Zhan W."/>
            <person name="Jiang J.F."/>
            <person name="Wang Q."/>
            <person name="Zhang B."/>
            <person name="Ji P."/>
            <person name="Bell-Sakyi L."/>
            <person name="Cui X.M."/>
            <person name="Yuan T.T."/>
            <person name="Jiang B.G."/>
            <person name="Yang W.F."/>
            <person name="Lam T.T."/>
            <person name="Chang Q.C."/>
            <person name="Ding S.J."/>
            <person name="Wang X.J."/>
            <person name="Zhu J.G."/>
            <person name="Ruan X.D."/>
            <person name="Zhao L."/>
            <person name="Wei J.T."/>
            <person name="Ye R.Z."/>
            <person name="Que T.C."/>
            <person name="Du C.H."/>
            <person name="Zhou Y.H."/>
            <person name="Cheng J.X."/>
            <person name="Dai P.F."/>
            <person name="Guo W.B."/>
            <person name="Han X.H."/>
            <person name="Huang E.J."/>
            <person name="Li L.F."/>
            <person name="Wei W."/>
            <person name="Gao Y.C."/>
            <person name="Liu J.Z."/>
            <person name="Shao H.Z."/>
            <person name="Wang X."/>
            <person name="Wang C.C."/>
            <person name="Yang T.C."/>
            <person name="Huo Q.B."/>
            <person name="Li W."/>
            <person name="Chen H.Y."/>
            <person name="Chen S.E."/>
            <person name="Zhou L.G."/>
            <person name="Ni X.B."/>
            <person name="Tian J.H."/>
            <person name="Sheng Y."/>
            <person name="Liu T."/>
            <person name="Pan Y.S."/>
            <person name="Xia L.Y."/>
            <person name="Li J."/>
            <person name="Zhao F."/>
            <person name="Cao W.C."/>
        </authorList>
    </citation>
    <scope>NUCLEOTIDE SEQUENCE [LARGE SCALE GENOMIC DNA]</scope>
    <source>
        <strain evidence="2">HaeL-2018</strain>
    </source>
</reference>
<sequence length="805" mass="86903">MPPDSQRCILRGFSDELDWKAVHFVNRLPPSQVCSACGLVVRRTGSLTCGHFLCGPCCEQLREPAGTPLCCPFDGEACSEESVRWRDFSAESLLERRVYCWNKANGCSVIVSASDLHRHFYHECTHHAVSCPKCSTKVLCNSLCLHLRSCSGGQEPYVTESAQGAGDHQQTAEAADLKTMLATATQQVKEQLLELKGRLEVLSLDGTLQTEQVSSLSHTMNSLKELQSDQGSVLSRTMNDLKQTLQRDLERGANRTRDGIARVAADIGAVRDRLPQAGRETFREMDTVLRHLLRTQSTHHWILKGYRSLKAKARRMGSADRYSSPVYLCHYLISQGVCFERDCDDLLLSMKICVKKVLRLTPFYLFHFLCRLPRAVVPENSSSSLAPWESIWEPVSEEGRSRSLATPPPGVAEPATFPVAALTAGTRTSGVSCTRPPGRTSSISRCCLLLPTTWIPSGPRMDVGGRITVPRAAPLSCGGLLSIAALVEPSSRSLYEVDSSRCSATPPPGVRQSRRVPHPWLPLGTFGSPPRATPSPGQCRKDDRDVAAANQRIWPGLVEPSMLSPERWQFLTRLGESQERRRPGMVAVASHNEAAAMATNGSEAASAQDPTPCDSNHPWGGWGHTVVGAWPGAGRGQLGGECTGGPERKWWLVPAGSWPNFQLGIAGPSWGQSAQPGIWVVNQLGPATTFSRDASGPRVAGTAGGAPAALPAVGPCVGGGEHCAAWEQCSEASSSGLPLLIPDAAGQHRGLKAVGDARQHPLVSLVGLEGPFQMRAHPAAHPRLHLACLHSAPLLRGVRGRGRHV</sequence>
<protein>
    <recommendedName>
        <fullName evidence="4">Tnf receptor-associated factor</fullName>
    </recommendedName>
</protein>
<dbReference type="AlphaFoldDB" id="A0A9J6GXF7"/>
<accession>A0A9J6GXF7</accession>
<comment type="caution">
    <text evidence="2">The sequence shown here is derived from an EMBL/GenBank/DDBJ whole genome shotgun (WGS) entry which is preliminary data.</text>
</comment>
<dbReference type="Gene3D" id="3.30.40.10">
    <property type="entry name" value="Zinc/RING finger domain, C3HC4 (zinc finger)"/>
    <property type="match status" value="1"/>
</dbReference>
<evidence type="ECO:0000256" key="1">
    <source>
        <dbReference type="SAM" id="MobiDB-lite"/>
    </source>
</evidence>
<organism evidence="2 3">
    <name type="scientific">Haemaphysalis longicornis</name>
    <name type="common">Bush tick</name>
    <dbReference type="NCBI Taxonomy" id="44386"/>
    <lineage>
        <taxon>Eukaryota</taxon>
        <taxon>Metazoa</taxon>
        <taxon>Ecdysozoa</taxon>
        <taxon>Arthropoda</taxon>
        <taxon>Chelicerata</taxon>
        <taxon>Arachnida</taxon>
        <taxon>Acari</taxon>
        <taxon>Parasitiformes</taxon>
        <taxon>Ixodida</taxon>
        <taxon>Ixodoidea</taxon>
        <taxon>Ixodidae</taxon>
        <taxon>Haemaphysalinae</taxon>
        <taxon>Haemaphysalis</taxon>
    </lineage>
</organism>
<name>A0A9J6GXF7_HAELO</name>
<evidence type="ECO:0008006" key="4">
    <source>
        <dbReference type="Google" id="ProtNLM"/>
    </source>
</evidence>